<sequence>MVIKICMGSSCHLKGSYEVVEKIKEMNLEGVELYGSLCFGKCANGINIEIDGVLISNVTPDNVKEKIEKFLKEGN</sequence>
<protein>
    <submittedName>
        <fullName evidence="1">NADH:ubiquinone oxidoreductase subunit E</fullName>
    </submittedName>
</protein>
<dbReference type="Pfam" id="PF01257">
    <property type="entry name" value="2Fe-2S_thioredx"/>
    <property type="match status" value="1"/>
</dbReference>
<organism evidence="1 2">
    <name type="scientific">Thermosipho japonicus</name>
    <dbReference type="NCBI Taxonomy" id="90323"/>
    <lineage>
        <taxon>Bacteria</taxon>
        <taxon>Thermotogati</taxon>
        <taxon>Thermotogota</taxon>
        <taxon>Thermotogae</taxon>
        <taxon>Thermotogales</taxon>
        <taxon>Fervidobacteriaceae</taxon>
        <taxon>Thermosipho</taxon>
    </lineage>
</organism>
<comment type="caution">
    <text evidence="1">The sequence shown here is derived from an EMBL/GenBank/DDBJ whole genome shotgun (WGS) entry which is preliminary data.</text>
</comment>
<accession>A0A841GUY8</accession>
<name>A0A841GUY8_9BACT</name>
<keyword evidence="1" id="KW-0830">Ubiquinone</keyword>
<dbReference type="SUPFAM" id="SSF52833">
    <property type="entry name" value="Thioredoxin-like"/>
    <property type="match status" value="1"/>
</dbReference>
<dbReference type="AlphaFoldDB" id="A0A841GUY8"/>
<proteinExistence type="predicted"/>
<dbReference type="Proteomes" id="UP000555828">
    <property type="component" value="Unassembled WGS sequence"/>
</dbReference>
<dbReference type="InterPro" id="IPR036249">
    <property type="entry name" value="Thioredoxin-like_sf"/>
</dbReference>
<keyword evidence="2" id="KW-1185">Reference proteome</keyword>
<dbReference type="EMBL" id="JACHEX010000002">
    <property type="protein sequence ID" value="MBB6062641.1"/>
    <property type="molecule type" value="Genomic_DNA"/>
</dbReference>
<evidence type="ECO:0000313" key="2">
    <source>
        <dbReference type="Proteomes" id="UP000555828"/>
    </source>
</evidence>
<dbReference type="CDD" id="cd02980">
    <property type="entry name" value="TRX_Fd_family"/>
    <property type="match status" value="1"/>
</dbReference>
<gene>
    <name evidence="1" type="ORF">HNP65_001079</name>
</gene>
<dbReference type="Gene3D" id="3.40.30.10">
    <property type="entry name" value="Glutaredoxin"/>
    <property type="match status" value="1"/>
</dbReference>
<reference evidence="1 2" key="1">
    <citation type="submission" date="2020-08" db="EMBL/GenBank/DDBJ databases">
        <title>Genomic Encyclopedia of Type Strains, Phase IV (KMG-IV): sequencing the most valuable type-strain genomes for metagenomic binning, comparative biology and taxonomic classification.</title>
        <authorList>
            <person name="Goeker M."/>
        </authorList>
    </citation>
    <scope>NUCLEOTIDE SEQUENCE [LARGE SCALE GENOMIC DNA]</scope>
    <source>
        <strain evidence="1 2">DSM 13481</strain>
    </source>
</reference>
<evidence type="ECO:0000313" key="1">
    <source>
        <dbReference type="EMBL" id="MBB6062641.1"/>
    </source>
</evidence>